<keyword evidence="2" id="KW-1003">Cell membrane</keyword>
<feature type="transmembrane region" description="Helical" evidence="6">
    <location>
        <begin position="257"/>
        <end position="276"/>
    </location>
</feature>
<feature type="transmembrane region" description="Helical" evidence="6">
    <location>
        <begin position="288"/>
        <end position="309"/>
    </location>
</feature>
<dbReference type="GO" id="GO:0005886">
    <property type="term" value="C:plasma membrane"/>
    <property type="evidence" value="ECO:0007669"/>
    <property type="project" value="UniProtKB-SubCell"/>
</dbReference>
<sequence length="336" mass="38654">MKKINKNLLYVIIAVLISIGIFSIISSVTNNSLIEIIKNIKIKHIFISFSIFASGYLIDALRMKIIISNFNIKTNFLDLTYNNVMGFFFTAVTPLAAGGQPYQIWHLNESLGVDYEHGMNIMVSRFLETMFTNFFVAIFFYNSIISSLRGGRISVRLIQLGLITSLIVTLFILVLFVRSRIIIKIVRLLEKIKFFRKKNWSLKLENWIVELKKSIRFLWNEKLYIMILDILLGVGLLIVQAYSLYYFVDVFTPDLNISYWKIFGGMAILNMVVFYLPTPGASGSMEGAYHIFLSSLTGNSKIALTAVFGWRFSSYYMQIIFGSLLLFINNAFIKRR</sequence>
<dbReference type="Proteomes" id="UP000297288">
    <property type="component" value="Unassembled WGS sequence"/>
</dbReference>
<dbReference type="EMBL" id="SRME01000005">
    <property type="protein sequence ID" value="TGG87210.1"/>
    <property type="molecule type" value="Genomic_DNA"/>
</dbReference>
<feature type="transmembrane region" description="Helical" evidence="6">
    <location>
        <begin position="40"/>
        <end position="58"/>
    </location>
</feature>
<comment type="caution">
    <text evidence="7">The sequence shown here is derived from an EMBL/GenBank/DDBJ whole genome shotgun (WGS) entry which is preliminary data.</text>
</comment>
<evidence type="ECO:0000256" key="4">
    <source>
        <dbReference type="ARBA" id="ARBA00022989"/>
    </source>
</evidence>
<accession>A0A4Z0VX59</accession>
<comment type="subcellular location">
    <subcellularLocation>
        <location evidence="1">Cell membrane</location>
        <topology evidence="1">Multi-pass membrane protein</topology>
    </subcellularLocation>
</comment>
<proteinExistence type="predicted"/>
<keyword evidence="5 6" id="KW-0472">Membrane</keyword>
<dbReference type="PANTHER" id="PTHR37693:SF1">
    <property type="entry name" value="INTEGRAL MEMBRANE PROTEIN"/>
    <property type="match status" value="1"/>
</dbReference>
<evidence type="ECO:0000256" key="6">
    <source>
        <dbReference type="SAM" id="Phobius"/>
    </source>
</evidence>
<evidence type="ECO:0000256" key="2">
    <source>
        <dbReference type="ARBA" id="ARBA00022475"/>
    </source>
</evidence>
<feature type="transmembrane region" description="Helical" evidence="6">
    <location>
        <begin position="7"/>
        <end position="28"/>
    </location>
</feature>
<dbReference type="AlphaFoldDB" id="A0A4Z0VX59"/>
<dbReference type="InterPro" id="IPR022791">
    <property type="entry name" value="L-PG_synthase/AglD"/>
</dbReference>
<evidence type="ECO:0000256" key="5">
    <source>
        <dbReference type="ARBA" id="ARBA00023136"/>
    </source>
</evidence>
<feature type="transmembrane region" description="Helical" evidence="6">
    <location>
        <begin position="315"/>
        <end position="333"/>
    </location>
</feature>
<keyword evidence="3 6" id="KW-0812">Transmembrane</keyword>
<feature type="transmembrane region" description="Helical" evidence="6">
    <location>
        <begin position="223"/>
        <end position="245"/>
    </location>
</feature>
<dbReference type="RefSeq" id="WP_091404365.1">
    <property type="nucleotide sequence ID" value="NZ_FMYV01000005.1"/>
</dbReference>
<organism evidence="7 8">
    <name type="scientific">Geotoga petraea</name>
    <dbReference type="NCBI Taxonomy" id="28234"/>
    <lineage>
        <taxon>Bacteria</taxon>
        <taxon>Thermotogati</taxon>
        <taxon>Thermotogota</taxon>
        <taxon>Thermotogae</taxon>
        <taxon>Petrotogales</taxon>
        <taxon>Petrotogaceae</taxon>
        <taxon>Geotoga</taxon>
    </lineage>
</organism>
<evidence type="ECO:0000313" key="8">
    <source>
        <dbReference type="Proteomes" id="UP000297288"/>
    </source>
</evidence>
<name>A0A4Z0VX59_9BACT</name>
<evidence type="ECO:0000313" key="7">
    <source>
        <dbReference type="EMBL" id="TGG87210.1"/>
    </source>
</evidence>
<dbReference type="NCBIfam" id="TIGR00374">
    <property type="entry name" value="flippase-like domain"/>
    <property type="match status" value="1"/>
</dbReference>
<dbReference type="PANTHER" id="PTHR37693">
    <property type="entry name" value="PHOSPHATIDYLGLYCEROL LYSYLTRANSFERASE"/>
    <property type="match status" value="1"/>
</dbReference>
<gene>
    <name evidence="7" type="ORF">E4650_07845</name>
</gene>
<dbReference type="OrthoDB" id="9810654at2"/>
<evidence type="ECO:0000256" key="3">
    <source>
        <dbReference type="ARBA" id="ARBA00022692"/>
    </source>
</evidence>
<protein>
    <submittedName>
        <fullName evidence="7">Flippase-like domain-containing protein</fullName>
    </submittedName>
</protein>
<dbReference type="Pfam" id="PF03706">
    <property type="entry name" value="LPG_synthase_TM"/>
    <property type="match status" value="1"/>
</dbReference>
<keyword evidence="4 6" id="KW-1133">Transmembrane helix</keyword>
<evidence type="ECO:0000256" key="1">
    <source>
        <dbReference type="ARBA" id="ARBA00004651"/>
    </source>
</evidence>
<feature type="transmembrane region" description="Helical" evidence="6">
    <location>
        <begin position="126"/>
        <end position="145"/>
    </location>
</feature>
<reference evidence="7 8" key="1">
    <citation type="submission" date="2019-04" db="EMBL/GenBank/DDBJ databases">
        <title>Draft genome sequence data and analysis of a Fermenting Bacterium, Geotoga petraea strain HO-Geo1, isolated from heavy-oil petroleum reservoir in Russia.</title>
        <authorList>
            <person name="Grouzdev D.S."/>
            <person name="Semenova E.M."/>
            <person name="Sokolova D.S."/>
            <person name="Tourova T.P."/>
            <person name="Poltaraus A.B."/>
            <person name="Nazina T.N."/>
        </authorList>
    </citation>
    <scope>NUCLEOTIDE SEQUENCE [LARGE SCALE GENOMIC DNA]</scope>
    <source>
        <strain evidence="7 8">HO-Geo1</strain>
    </source>
</reference>
<feature type="transmembrane region" description="Helical" evidence="6">
    <location>
        <begin position="157"/>
        <end position="177"/>
    </location>
</feature>